<dbReference type="GO" id="GO:0003697">
    <property type="term" value="F:single-stranded DNA binding"/>
    <property type="evidence" value="ECO:0007669"/>
    <property type="project" value="TreeGrafter"/>
</dbReference>
<dbReference type="Gene3D" id="2.40.50.140">
    <property type="entry name" value="Nucleic acid-binding proteins"/>
    <property type="match status" value="1"/>
</dbReference>
<keyword evidence="2" id="KW-0238">DNA-binding</keyword>
<dbReference type="GO" id="GO:0035861">
    <property type="term" value="C:site of double-strand break"/>
    <property type="evidence" value="ECO:0007669"/>
    <property type="project" value="TreeGrafter"/>
</dbReference>
<evidence type="ECO:0000313" key="6">
    <source>
        <dbReference type="Proteomes" id="UP001215280"/>
    </source>
</evidence>
<evidence type="ECO:0000256" key="1">
    <source>
        <dbReference type="ARBA" id="ARBA00004123"/>
    </source>
</evidence>
<gene>
    <name evidence="5" type="ORF">DFH07DRAFT_986367</name>
</gene>
<proteinExistence type="predicted"/>
<keyword evidence="3" id="KW-0539">Nucleus</keyword>
<protein>
    <recommendedName>
        <fullName evidence="7">OB domain-containing protein</fullName>
    </recommendedName>
</protein>
<name>A0AAD7NTD7_9AGAR</name>
<organism evidence="5 6">
    <name type="scientific">Mycena maculata</name>
    <dbReference type="NCBI Taxonomy" id="230809"/>
    <lineage>
        <taxon>Eukaryota</taxon>
        <taxon>Fungi</taxon>
        <taxon>Dikarya</taxon>
        <taxon>Basidiomycota</taxon>
        <taxon>Agaricomycotina</taxon>
        <taxon>Agaricomycetes</taxon>
        <taxon>Agaricomycetidae</taxon>
        <taxon>Agaricales</taxon>
        <taxon>Marasmiineae</taxon>
        <taxon>Mycenaceae</taxon>
        <taxon>Mycena</taxon>
    </lineage>
</organism>
<comment type="caution">
    <text evidence="5">The sequence shown here is derived from an EMBL/GenBank/DDBJ whole genome shotgun (WGS) entry which is preliminary data.</text>
</comment>
<sequence>MSNPESDPEYPAETPAIRCVTVGQLLGRAAQQHSTASFLLDGQVIKLTVLVGNAYDIAVRSTHLKFKLDDGTGEINVILWTEECPYVRVTGELYSNKDKKTVRARSIKPAPNPYEIFAHILRAIYEINISEKGPPPSQYAETQGSHDEPPEEQMPEIDMDRDASFILPSEPTAQRDKQN</sequence>
<dbReference type="GO" id="GO:0000781">
    <property type="term" value="C:chromosome, telomeric region"/>
    <property type="evidence" value="ECO:0007669"/>
    <property type="project" value="TreeGrafter"/>
</dbReference>
<feature type="region of interest" description="Disordered" evidence="4">
    <location>
        <begin position="132"/>
        <end position="179"/>
    </location>
</feature>
<evidence type="ECO:0000256" key="2">
    <source>
        <dbReference type="ARBA" id="ARBA00023125"/>
    </source>
</evidence>
<keyword evidence="6" id="KW-1185">Reference proteome</keyword>
<evidence type="ECO:0008006" key="7">
    <source>
        <dbReference type="Google" id="ProtNLM"/>
    </source>
</evidence>
<dbReference type="GO" id="GO:0005662">
    <property type="term" value="C:DNA replication factor A complex"/>
    <property type="evidence" value="ECO:0007669"/>
    <property type="project" value="TreeGrafter"/>
</dbReference>
<evidence type="ECO:0000256" key="4">
    <source>
        <dbReference type="SAM" id="MobiDB-lite"/>
    </source>
</evidence>
<comment type="subcellular location">
    <subcellularLocation>
        <location evidence="1">Nucleus</location>
    </subcellularLocation>
</comment>
<dbReference type="GO" id="GO:0006260">
    <property type="term" value="P:DNA replication"/>
    <property type="evidence" value="ECO:0007669"/>
    <property type="project" value="TreeGrafter"/>
</dbReference>
<reference evidence="5" key="1">
    <citation type="submission" date="2023-03" db="EMBL/GenBank/DDBJ databases">
        <title>Massive genome expansion in bonnet fungi (Mycena s.s.) driven by repeated elements and novel gene families across ecological guilds.</title>
        <authorList>
            <consortium name="Lawrence Berkeley National Laboratory"/>
            <person name="Harder C.B."/>
            <person name="Miyauchi S."/>
            <person name="Viragh M."/>
            <person name="Kuo A."/>
            <person name="Thoen E."/>
            <person name="Andreopoulos B."/>
            <person name="Lu D."/>
            <person name="Skrede I."/>
            <person name="Drula E."/>
            <person name="Henrissat B."/>
            <person name="Morin E."/>
            <person name="Kohler A."/>
            <person name="Barry K."/>
            <person name="LaButti K."/>
            <person name="Morin E."/>
            <person name="Salamov A."/>
            <person name="Lipzen A."/>
            <person name="Mereny Z."/>
            <person name="Hegedus B."/>
            <person name="Baldrian P."/>
            <person name="Stursova M."/>
            <person name="Weitz H."/>
            <person name="Taylor A."/>
            <person name="Grigoriev I.V."/>
            <person name="Nagy L.G."/>
            <person name="Martin F."/>
            <person name="Kauserud H."/>
        </authorList>
    </citation>
    <scope>NUCLEOTIDE SEQUENCE</scope>
    <source>
        <strain evidence="5">CBHHK188m</strain>
    </source>
</reference>
<dbReference type="GO" id="GO:0006289">
    <property type="term" value="P:nucleotide-excision repair"/>
    <property type="evidence" value="ECO:0007669"/>
    <property type="project" value="TreeGrafter"/>
</dbReference>
<dbReference type="GO" id="GO:0000724">
    <property type="term" value="P:double-strand break repair via homologous recombination"/>
    <property type="evidence" value="ECO:0007669"/>
    <property type="project" value="TreeGrafter"/>
</dbReference>
<dbReference type="PANTHER" id="PTHR13989:SF16">
    <property type="entry name" value="REPLICATION PROTEIN A2"/>
    <property type="match status" value="1"/>
</dbReference>
<dbReference type="EMBL" id="JARJLG010000015">
    <property type="protein sequence ID" value="KAJ7774535.1"/>
    <property type="molecule type" value="Genomic_DNA"/>
</dbReference>
<accession>A0AAD7NTD7</accession>
<evidence type="ECO:0000313" key="5">
    <source>
        <dbReference type="EMBL" id="KAJ7774535.1"/>
    </source>
</evidence>
<evidence type="ECO:0000256" key="3">
    <source>
        <dbReference type="ARBA" id="ARBA00023242"/>
    </source>
</evidence>
<dbReference type="InterPro" id="IPR012340">
    <property type="entry name" value="NA-bd_OB-fold"/>
</dbReference>
<dbReference type="InterPro" id="IPR040260">
    <property type="entry name" value="RFA2-like"/>
</dbReference>
<dbReference type="AlphaFoldDB" id="A0AAD7NTD7"/>
<dbReference type="PANTHER" id="PTHR13989">
    <property type="entry name" value="REPLICATION PROTEIN A-RELATED"/>
    <property type="match status" value="1"/>
</dbReference>
<dbReference type="Proteomes" id="UP001215280">
    <property type="component" value="Unassembled WGS sequence"/>
</dbReference>
<dbReference type="SUPFAM" id="SSF50249">
    <property type="entry name" value="Nucleic acid-binding proteins"/>
    <property type="match status" value="1"/>
</dbReference>